<feature type="chain" id="PRO_5036434317" evidence="4">
    <location>
        <begin position="19"/>
        <end position="104"/>
    </location>
</feature>
<dbReference type="Pfam" id="PF00379">
    <property type="entry name" value="Chitin_bind_4"/>
    <property type="match status" value="1"/>
</dbReference>
<organism evidence="6 8">
    <name type="scientific">Arctia plantaginis</name>
    <name type="common">Wood tiger moth</name>
    <name type="synonym">Phalaena plantaginis</name>
    <dbReference type="NCBI Taxonomy" id="874455"/>
    <lineage>
        <taxon>Eukaryota</taxon>
        <taxon>Metazoa</taxon>
        <taxon>Ecdysozoa</taxon>
        <taxon>Arthropoda</taxon>
        <taxon>Hexapoda</taxon>
        <taxon>Insecta</taxon>
        <taxon>Pterygota</taxon>
        <taxon>Neoptera</taxon>
        <taxon>Endopterygota</taxon>
        <taxon>Lepidoptera</taxon>
        <taxon>Glossata</taxon>
        <taxon>Ditrysia</taxon>
        <taxon>Noctuoidea</taxon>
        <taxon>Erebidae</taxon>
        <taxon>Arctiinae</taxon>
        <taxon>Arctia</taxon>
    </lineage>
</organism>
<dbReference type="PROSITE" id="PS51155">
    <property type="entry name" value="CHIT_BIND_RR_2"/>
    <property type="match status" value="1"/>
</dbReference>
<keyword evidence="2 4" id="KW-0732">Signal</keyword>
<evidence type="ECO:0000256" key="3">
    <source>
        <dbReference type="PROSITE-ProRule" id="PRU00497"/>
    </source>
</evidence>
<name>A0A8S1A8V4_ARCPL</name>
<reference evidence="7 8" key="1">
    <citation type="submission" date="2020-04" db="EMBL/GenBank/DDBJ databases">
        <authorList>
            <person name="Wallbank WR R."/>
            <person name="Pardo Diaz C."/>
            <person name="Kozak K."/>
            <person name="Martin S."/>
            <person name="Jiggins C."/>
            <person name="Moest M."/>
            <person name="Warren A I."/>
            <person name="Byers J.R.P. K."/>
            <person name="Montejo-Kovacevich G."/>
            <person name="Yen C E."/>
        </authorList>
    </citation>
    <scope>NUCLEOTIDE SEQUENCE [LARGE SCALE GENOMIC DNA]</scope>
</reference>
<dbReference type="InterPro" id="IPR050468">
    <property type="entry name" value="Cuticle_Struct_Prot"/>
</dbReference>
<keyword evidence="7" id="KW-1185">Reference proteome</keyword>
<dbReference type="PRINTS" id="PR00947">
    <property type="entry name" value="CUTICLE"/>
</dbReference>
<dbReference type="Proteomes" id="UP000494256">
    <property type="component" value="Unassembled WGS sequence"/>
</dbReference>
<dbReference type="EMBL" id="CADEBC010000519">
    <property type="protein sequence ID" value="CAB3242923.1"/>
    <property type="molecule type" value="Genomic_DNA"/>
</dbReference>
<dbReference type="OrthoDB" id="8123782at2759"/>
<evidence type="ECO:0000313" key="6">
    <source>
        <dbReference type="EMBL" id="CAB3243665.1"/>
    </source>
</evidence>
<evidence type="ECO:0000256" key="4">
    <source>
        <dbReference type="SAM" id="SignalP"/>
    </source>
</evidence>
<dbReference type="GO" id="GO:0062129">
    <property type="term" value="C:chitin-based extracellular matrix"/>
    <property type="evidence" value="ECO:0007669"/>
    <property type="project" value="TreeGrafter"/>
</dbReference>
<comment type="caution">
    <text evidence="6">The sequence shown here is derived from an EMBL/GenBank/DDBJ whole genome shotgun (WGS) entry which is preliminary data.</text>
</comment>
<dbReference type="PANTHER" id="PTHR10380:SF173">
    <property type="entry name" value="CUTICULAR PROTEIN 47EF, ISOFORM C-RELATED"/>
    <property type="match status" value="1"/>
</dbReference>
<evidence type="ECO:0000313" key="7">
    <source>
        <dbReference type="Proteomes" id="UP000494106"/>
    </source>
</evidence>
<gene>
    <name evidence="6" type="ORF">APLA_LOCUS10474</name>
    <name evidence="5" type="ORF">APLA_LOCUS9256</name>
</gene>
<proteinExistence type="predicted"/>
<evidence type="ECO:0000256" key="1">
    <source>
        <dbReference type="ARBA" id="ARBA00022460"/>
    </source>
</evidence>
<dbReference type="EMBL" id="CADEBD010000314">
    <property type="protein sequence ID" value="CAB3243665.1"/>
    <property type="molecule type" value="Genomic_DNA"/>
</dbReference>
<evidence type="ECO:0000256" key="2">
    <source>
        <dbReference type="ARBA" id="ARBA00022729"/>
    </source>
</evidence>
<keyword evidence="1 3" id="KW-0193">Cuticle</keyword>
<dbReference type="InterPro" id="IPR000618">
    <property type="entry name" value="Insect_cuticle"/>
</dbReference>
<accession>A0A8S1A8V4</accession>
<dbReference type="AlphaFoldDB" id="A0A8S1A8V4"/>
<dbReference type="Proteomes" id="UP000494106">
    <property type="component" value="Unassembled WGS sequence"/>
</dbReference>
<protein>
    <submittedName>
        <fullName evidence="6">Uncharacterized protein</fullName>
    </submittedName>
</protein>
<feature type="signal peptide" evidence="4">
    <location>
        <begin position="1"/>
        <end position="18"/>
    </location>
</feature>
<sequence length="104" mass="11398">MIALKLFIFAFVATVVIADVKPVAEIITEHTIVNPDGYSFDFKSNDGISRQEEGKLITVNDKVGIAISGTYSYPGPDGEQYEVTFTADDKGYKPQIRVLPAGQR</sequence>
<dbReference type="PANTHER" id="PTHR10380">
    <property type="entry name" value="CUTICLE PROTEIN"/>
    <property type="match status" value="1"/>
</dbReference>
<dbReference type="InterPro" id="IPR031311">
    <property type="entry name" value="CHIT_BIND_RR_consensus"/>
</dbReference>
<dbReference type="PROSITE" id="PS00233">
    <property type="entry name" value="CHIT_BIND_RR_1"/>
    <property type="match status" value="1"/>
</dbReference>
<evidence type="ECO:0000313" key="8">
    <source>
        <dbReference type="Proteomes" id="UP000494256"/>
    </source>
</evidence>
<dbReference type="GO" id="GO:0008010">
    <property type="term" value="F:structural constituent of chitin-based larval cuticle"/>
    <property type="evidence" value="ECO:0007669"/>
    <property type="project" value="TreeGrafter"/>
</dbReference>
<evidence type="ECO:0000313" key="5">
    <source>
        <dbReference type="EMBL" id="CAB3242923.1"/>
    </source>
</evidence>